<dbReference type="Pfam" id="PF13966">
    <property type="entry name" value="zf-RVT"/>
    <property type="match status" value="1"/>
</dbReference>
<dbReference type="InterPro" id="IPR026960">
    <property type="entry name" value="RVT-Znf"/>
</dbReference>
<dbReference type="PANTHER" id="PTHR34146:SF3">
    <property type="entry name" value="POLYNUCLEOTIDYL TRANSFERASE, RIBONUCLEASE H-LIKE SUPERFAMILY PROTEIN"/>
    <property type="match status" value="1"/>
</dbReference>
<name>A0ABM0Y567_CAMSA</name>
<evidence type="ECO:0000259" key="1">
    <source>
        <dbReference type="Pfam" id="PF13456"/>
    </source>
</evidence>
<dbReference type="InterPro" id="IPR044730">
    <property type="entry name" value="RNase_H-like_dom_plant"/>
</dbReference>
<dbReference type="CDD" id="cd06222">
    <property type="entry name" value="RNase_H_like"/>
    <property type="match status" value="1"/>
</dbReference>
<evidence type="ECO:0000259" key="2">
    <source>
        <dbReference type="Pfam" id="PF13966"/>
    </source>
</evidence>
<feature type="domain" description="Reverse transcriptase zinc-binding" evidence="2">
    <location>
        <begin position="53"/>
        <end position="148"/>
    </location>
</feature>
<dbReference type="InterPro" id="IPR012337">
    <property type="entry name" value="RNaseH-like_sf"/>
</dbReference>
<gene>
    <name evidence="4" type="primary">LOC104772828</name>
</gene>
<protein>
    <submittedName>
        <fullName evidence="4">Uncharacterized protein LOC104772828</fullName>
    </submittedName>
</protein>
<reference evidence="4" key="2">
    <citation type="submission" date="2025-08" db="UniProtKB">
        <authorList>
            <consortium name="RefSeq"/>
        </authorList>
    </citation>
    <scope>IDENTIFICATION</scope>
    <source>
        <tissue evidence="4">Leaf</tissue>
    </source>
</reference>
<dbReference type="PANTHER" id="PTHR34146">
    <property type="entry name" value="POLYNUCLEOTIDYL TRANSFERASE, RIBONUCLEASE H-LIKE SUPERFAMILY PROTEIN-RELATED"/>
    <property type="match status" value="1"/>
</dbReference>
<dbReference type="RefSeq" id="XP_010495697.1">
    <property type="nucleotide sequence ID" value="XM_010497395.1"/>
</dbReference>
<dbReference type="GeneID" id="104772828"/>
<evidence type="ECO:0000313" key="4">
    <source>
        <dbReference type="RefSeq" id="XP_010495697.1"/>
    </source>
</evidence>
<evidence type="ECO:0000313" key="3">
    <source>
        <dbReference type="Proteomes" id="UP000694864"/>
    </source>
</evidence>
<proteinExistence type="predicted"/>
<dbReference type="Gene3D" id="3.30.420.10">
    <property type="entry name" value="Ribonuclease H-like superfamily/Ribonuclease H"/>
    <property type="match status" value="1"/>
</dbReference>
<accession>A0ABM0Y567</accession>
<dbReference type="InterPro" id="IPR036397">
    <property type="entry name" value="RNaseH_sf"/>
</dbReference>
<dbReference type="SUPFAM" id="SSF53098">
    <property type="entry name" value="Ribonuclease H-like"/>
    <property type="match status" value="1"/>
</dbReference>
<sequence length="410" mass="46172">MTHLIDRQTNSWRMDMLYEHFAPDDVALIQAIPLGGNQRADFFGWYFTKTGRYTVKSGYHTTRLDETRTFKPCGSGPEITPLLASVWRVRCPPKIQHFMWQVLTGCISVSANLGRRGLACDIGCIRCGADEETINHAIFVCPPARQVWALAHVPVGPLSFPTESVYANVDHFLGQQNPGANIMTFPWLMWYIWKARNARVYENIVEKSEDIVRIAEGEATWWQKAQLEEDIGIPVSFPVGLSVPAATNTLPTEFSGYRCFIDGSWKAGDQFAGAGWCCTSLQDASPLMGARSFRRSLSPLHAEAEAFLWAMRCMIGHDFGDVAFYTDCADLVKMVSSPSDWPAFSTYLDDITMDREEFSSFSLSYISRKANVTADSLARQARHRETSSPTSQANLLNLYQKPYYEYVEVV</sequence>
<keyword evidence="3" id="KW-1185">Reference proteome</keyword>
<dbReference type="InterPro" id="IPR002156">
    <property type="entry name" value="RNaseH_domain"/>
</dbReference>
<dbReference type="Pfam" id="PF13456">
    <property type="entry name" value="RVT_3"/>
    <property type="match status" value="1"/>
</dbReference>
<reference evidence="3" key="1">
    <citation type="journal article" date="2014" name="Nat. Commun.">
        <title>The emerging biofuel crop Camelina sativa retains a highly undifferentiated hexaploid genome structure.</title>
        <authorList>
            <person name="Kagale S."/>
            <person name="Koh C."/>
            <person name="Nixon J."/>
            <person name="Bollina V."/>
            <person name="Clarke W.E."/>
            <person name="Tuteja R."/>
            <person name="Spillane C."/>
            <person name="Robinson S.J."/>
            <person name="Links M.G."/>
            <person name="Clarke C."/>
            <person name="Higgins E.E."/>
            <person name="Huebert T."/>
            <person name="Sharpe A.G."/>
            <person name="Parkin I.A."/>
        </authorList>
    </citation>
    <scope>NUCLEOTIDE SEQUENCE [LARGE SCALE GENOMIC DNA]</scope>
    <source>
        <strain evidence="3">cv. DH55</strain>
    </source>
</reference>
<dbReference type="Proteomes" id="UP000694864">
    <property type="component" value="Chromosome 20"/>
</dbReference>
<feature type="domain" description="RNase H type-1" evidence="1">
    <location>
        <begin position="261"/>
        <end position="381"/>
    </location>
</feature>
<organism evidence="3 4">
    <name type="scientific">Camelina sativa</name>
    <name type="common">False flax</name>
    <name type="synonym">Myagrum sativum</name>
    <dbReference type="NCBI Taxonomy" id="90675"/>
    <lineage>
        <taxon>Eukaryota</taxon>
        <taxon>Viridiplantae</taxon>
        <taxon>Streptophyta</taxon>
        <taxon>Embryophyta</taxon>
        <taxon>Tracheophyta</taxon>
        <taxon>Spermatophyta</taxon>
        <taxon>Magnoliopsida</taxon>
        <taxon>eudicotyledons</taxon>
        <taxon>Gunneridae</taxon>
        <taxon>Pentapetalae</taxon>
        <taxon>rosids</taxon>
        <taxon>malvids</taxon>
        <taxon>Brassicales</taxon>
        <taxon>Brassicaceae</taxon>
        <taxon>Camelineae</taxon>
        <taxon>Camelina</taxon>
    </lineage>
</organism>